<protein>
    <submittedName>
        <fullName evidence="2">Uncharacterized protein</fullName>
    </submittedName>
</protein>
<proteinExistence type="predicted"/>
<sequence length="44" mass="4439">MLPSIASAPVTTGRRRARSATLDTAATNSPPPSARLAITGHGIP</sequence>
<name>B1FRU8_9BURK</name>
<evidence type="ECO:0000256" key="1">
    <source>
        <dbReference type="SAM" id="MobiDB-lite"/>
    </source>
</evidence>
<evidence type="ECO:0000313" key="2">
    <source>
        <dbReference type="EMBL" id="EDS99720.1"/>
    </source>
</evidence>
<organism evidence="2 3">
    <name type="scientific">Burkholderia ambifaria IOP40-10</name>
    <dbReference type="NCBI Taxonomy" id="396596"/>
    <lineage>
        <taxon>Bacteria</taxon>
        <taxon>Pseudomonadati</taxon>
        <taxon>Pseudomonadota</taxon>
        <taxon>Betaproteobacteria</taxon>
        <taxon>Burkholderiales</taxon>
        <taxon>Burkholderiaceae</taxon>
        <taxon>Burkholderia</taxon>
        <taxon>Burkholderia cepacia complex</taxon>
    </lineage>
</organism>
<accession>B1FRU8</accession>
<comment type="caution">
    <text evidence="2">The sequence shown here is derived from an EMBL/GenBank/DDBJ whole genome shotgun (WGS) entry which is preliminary data.</text>
</comment>
<feature type="region of interest" description="Disordered" evidence="1">
    <location>
        <begin position="1"/>
        <end position="44"/>
    </location>
</feature>
<evidence type="ECO:0000313" key="3">
    <source>
        <dbReference type="Proteomes" id="UP000005463"/>
    </source>
</evidence>
<dbReference type="Proteomes" id="UP000005463">
    <property type="component" value="Unassembled WGS sequence"/>
</dbReference>
<dbReference type="EMBL" id="ABLC01000461">
    <property type="protein sequence ID" value="EDS99720.1"/>
    <property type="molecule type" value="Genomic_DNA"/>
</dbReference>
<dbReference type="AlphaFoldDB" id="B1FRU8"/>
<gene>
    <name evidence="2" type="ORF">BamIOP4010DRAFT_6761</name>
</gene>
<reference evidence="2 3" key="1">
    <citation type="submission" date="2008-03" db="EMBL/GenBank/DDBJ databases">
        <title>Sequencing of the draft genome and assembly of Burkholderia ambifaria IOP40-10.</title>
        <authorList>
            <consortium name="US DOE Joint Genome Institute (JGI-PGF)"/>
            <person name="Copeland A."/>
            <person name="Lucas S."/>
            <person name="Lapidus A."/>
            <person name="Glavina del Rio T."/>
            <person name="Dalin E."/>
            <person name="Tice H."/>
            <person name="Bruce D."/>
            <person name="Goodwin L."/>
            <person name="Pitluck S."/>
            <person name="Larimer F."/>
            <person name="Land M.L."/>
            <person name="Hauser L."/>
            <person name="Tiedje J."/>
            <person name="Richardson P."/>
        </authorList>
    </citation>
    <scope>NUCLEOTIDE SEQUENCE [LARGE SCALE GENOMIC DNA]</scope>
    <source>
        <strain evidence="2 3">IOP40-10</strain>
    </source>
</reference>